<dbReference type="PANTHER" id="PTHR47456:SF1">
    <property type="entry name" value="PHD-TYPE DOMAIN-CONTAINING PROTEIN"/>
    <property type="match status" value="1"/>
</dbReference>
<dbReference type="PANTHER" id="PTHR47456">
    <property type="entry name" value="PHD-TYPE DOMAIN-CONTAINING PROTEIN"/>
    <property type="match status" value="1"/>
</dbReference>
<name>A0AAQ4E2T5_AMBAM</name>
<dbReference type="AlphaFoldDB" id="A0AAQ4E2T5"/>
<dbReference type="Proteomes" id="UP001321473">
    <property type="component" value="Unassembled WGS sequence"/>
</dbReference>
<sequence>MLLGTENSREEPELGTAGDGLKEAARFIFSMIHRGHKIVKTQLQLLQLTGRRRTLKKKKRLNVKGTKKKGCHATLSLKRIELFPDFKVDMPQPCGWIKEQKLKSAKITQLQGSESAVSEKRIYIAIAARTSHTNHGFGDIERFSETMDKCLAEHISLLVREGIISLSDETVRICMYTMCYFLVVENLTAAAEHFSLLLRTSPTTSKLLLEETGLALSTKQMQLI</sequence>
<comment type="caution">
    <text evidence="1">The sequence shown here is derived from an EMBL/GenBank/DDBJ whole genome shotgun (WGS) entry which is preliminary data.</text>
</comment>
<accession>A0AAQ4E2T5</accession>
<proteinExistence type="predicted"/>
<dbReference type="GO" id="GO:0003700">
    <property type="term" value="F:DNA-binding transcription factor activity"/>
    <property type="evidence" value="ECO:0007669"/>
    <property type="project" value="InterPro"/>
</dbReference>
<keyword evidence="2" id="KW-1185">Reference proteome</keyword>
<gene>
    <name evidence="1" type="ORF">V5799_014512</name>
</gene>
<organism evidence="1 2">
    <name type="scientific">Amblyomma americanum</name>
    <name type="common">Lone star tick</name>
    <dbReference type="NCBI Taxonomy" id="6943"/>
    <lineage>
        <taxon>Eukaryota</taxon>
        <taxon>Metazoa</taxon>
        <taxon>Ecdysozoa</taxon>
        <taxon>Arthropoda</taxon>
        <taxon>Chelicerata</taxon>
        <taxon>Arachnida</taxon>
        <taxon>Acari</taxon>
        <taxon>Parasitiformes</taxon>
        <taxon>Ixodida</taxon>
        <taxon>Ixodoidea</taxon>
        <taxon>Ixodidae</taxon>
        <taxon>Amblyomminae</taxon>
        <taxon>Amblyomma</taxon>
    </lineage>
</organism>
<reference evidence="1 2" key="1">
    <citation type="journal article" date="2023" name="Arcadia Sci">
        <title>De novo assembly of a long-read Amblyomma americanum tick genome.</title>
        <authorList>
            <person name="Chou S."/>
            <person name="Poskanzer K.E."/>
            <person name="Rollins M."/>
            <person name="Thuy-Boun P.S."/>
        </authorList>
    </citation>
    <scope>NUCLEOTIDE SEQUENCE [LARGE SCALE GENOMIC DNA]</scope>
    <source>
        <strain evidence="1">F_SG_1</strain>
        <tissue evidence="1">Salivary glands</tissue>
    </source>
</reference>
<dbReference type="InterPro" id="IPR029309">
    <property type="entry name" value="CaRF"/>
</dbReference>
<evidence type="ECO:0000313" key="1">
    <source>
        <dbReference type="EMBL" id="KAK8769020.1"/>
    </source>
</evidence>
<dbReference type="Pfam" id="PF15299">
    <property type="entry name" value="ALS2CR8"/>
    <property type="match status" value="1"/>
</dbReference>
<protein>
    <submittedName>
        <fullName evidence="1">Uncharacterized protein</fullName>
    </submittedName>
</protein>
<evidence type="ECO:0000313" key="2">
    <source>
        <dbReference type="Proteomes" id="UP001321473"/>
    </source>
</evidence>
<dbReference type="EMBL" id="JARKHS020023197">
    <property type="protein sequence ID" value="KAK8769020.1"/>
    <property type="molecule type" value="Genomic_DNA"/>
</dbReference>